<dbReference type="InterPro" id="IPR040871">
    <property type="entry name" value="HopA1"/>
</dbReference>
<accession>A0ABW0D1Y4</accession>
<name>A0ABW0D1Y4_STRFI</name>
<keyword evidence="2" id="KW-1185">Reference proteome</keyword>
<dbReference type="Proteomes" id="UP001596156">
    <property type="component" value="Unassembled WGS sequence"/>
</dbReference>
<protein>
    <submittedName>
        <fullName evidence="1">T3SS effector HopA1 family protein</fullName>
    </submittedName>
</protein>
<dbReference type="RefSeq" id="WP_344644866.1">
    <property type="nucleotide sequence ID" value="NZ_BAAASS010000011.1"/>
</dbReference>
<reference evidence="2" key="1">
    <citation type="journal article" date="2019" name="Int. J. Syst. Evol. Microbiol.">
        <title>The Global Catalogue of Microorganisms (GCM) 10K type strain sequencing project: providing services to taxonomists for standard genome sequencing and annotation.</title>
        <authorList>
            <consortium name="The Broad Institute Genomics Platform"/>
            <consortium name="The Broad Institute Genome Sequencing Center for Infectious Disease"/>
            <person name="Wu L."/>
            <person name="Ma J."/>
        </authorList>
    </citation>
    <scope>NUCLEOTIDE SEQUENCE [LARGE SCALE GENOMIC DNA]</scope>
    <source>
        <strain evidence="2">CCM 8479</strain>
    </source>
</reference>
<proteinExistence type="predicted"/>
<comment type="caution">
    <text evidence="1">The sequence shown here is derived from an EMBL/GenBank/DDBJ whole genome shotgun (WGS) entry which is preliminary data.</text>
</comment>
<dbReference type="EMBL" id="JBHSKL010000007">
    <property type="protein sequence ID" value="MFC5224299.1"/>
    <property type="molecule type" value="Genomic_DNA"/>
</dbReference>
<sequence>MTAPAPTPARPRTAPELLDALLGVQVSADLRTASAGGHTTEPGQPDELQPRLAALLYDVVHSGRPHGEKTRLSLRDPALEQELRAAVPHRTVHRPATPLTPRRDPADLGPGHLVDLNGVRVMVPPEALTGPTVALAAARPALSPGFLYVHGSSEPDGDEELLRVYVHLTDPRLAAPVWGAVLRRLEDDGASYHAKVLSVPSLYPRRDALVVYLGRRSRAACHAVAATVRHLPGVAPGTSAFTHRLAPGAAIAWEPDDTRPGMALMSFGQHRANALAEAAVRAAREGVDPAAPRSRTALAAVLAEVCHAAGIDPSAPFRNLRSPAVPSP</sequence>
<gene>
    <name evidence="1" type="ORF">ACFPN6_06685</name>
</gene>
<dbReference type="Pfam" id="PF17914">
    <property type="entry name" value="HopA1"/>
    <property type="match status" value="1"/>
</dbReference>
<evidence type="ECO:0000313" key="1">
    <source>
        <dbReference type="EMBL" id="MFC5224299.1"/>
    </source>
</evidence>
<evidence type="ECO:0000313" key="2">
    <source>
        <dbReference type="Proteomes" id="UP001596156"/>
    </source>
</evidence>
<organism evidence="1 2">
    <name type="scientific">Streptomyces fimbriatus</name>
    <dbReference type="NCBI Taxonomy" id="68197"/>
    <lineage>
        <taxon>Bacteria</taxon>
        <taxon>Bacillati</taxon>
        <taxon>Actinomycetota</taxon>
        <taxon>Actinomycetes</taxon>
        <taxon>Kitasatosporales</taxon>
        <taxon>Streptomycetaceae</taxon>
        <taxon>Streptomyces</taxon>
    </lineage>
</organism>